<reference evidence="1" key="1">
    <citation type="submission" date="2015-12" db="EMBL/GenBank/DDBJ databases">
        <title>Gene expression during late stages of embryo sac development: a critical building block for successful pollen-pistil interactions.</title>
        <authorList>
            <person name="Liu Y."/>
            <person name="Joly V."/>
            <person name="Sabar M."/>
            <person name="Matton D.P."/>
        </authorList>
    </citation>
    <scope>NUCLEOTIDE SEQUENCE</scope>
</reference>
<dbReference type="AlphaFoldDB" id="A0A0V0HIF8"/>
<accession>A0A0V0HIF8</accession>
<protein>
    <submittedName>
        <fullName evidence="1">Putative ovule protein</fullName>
    </submittedName>
</protein>
<proteinExistence type="predicted"/>
<name>A0A0V0HIF8_SOLCH</name>
<organism evidence="1">
    <name type="scientific">Solanum chacoense</name>
    <name type="common">Chaco potato</name>
    <dbReference type="NCBI Taxonomy" id="4108"/>
    <lineage>
        <taxon>Eukaryota</taxon>
        <taxon>Viridiplantae</taxon>
        <taxon>Streptophyta</taxon>
        <taxon>Embryophyta</taxon>
        <taxon>Tracheophyta</taxon>
        <taxon>Spermatophyta</taxon>
        <taxon>Magnoliopsida</taxon>
        <taxon>eudicotyledons</taxon>
        <taxon>Gunneridae</taxon>
        <taxon>Pentapetalae</taxon>
        <taxon>asterids</taxon>
        <taxon>lamiids</taxon>
        <taxon>Solanales</taxon>
        <taxon>Solanaceae</taxon>
        <taxon>Solanoideae</taxon>
        <taxon>Solaneae</taxon>
        <taxon>Solanum</taxon>
    </lineage>
</organism>
<dbReference type="EMBL" id="GEDG01019069">
    <property type="protein sequence ID" value="JAP20254.1"/>
    <property type="molecule type" value="Transcribed_RNA"/>
</dbReference>
<evidence type="ECO:0000313" key="1">
    <source>
        <dbReference type="EMBL" id="JAP20254.1"/>
    </source>
</evidence>
<sequence length="65" mass="7710">MPFSYQRTEEAPLLILINDKRAFMRRQIVQHIHWPEPLYAFLGHSVNLLPFSCLVWLDPSSMRAK</sequence>